<reference evidence="2 3" key="1">
    <citation type="journal article" date="2018" name="Appl. Microbiol. Biotechnol.">
        <title>Co-cultivation of the strictly anaerobic methanogen Methanosarcina barkeri with aerobic methanotrophs in an oxygen-limited membrane bioreactor.</title>
        <authorList>
            <person name="In 't Zandt M.H."/>
            <person name="van den Bosch T.J.M."/>
            <person name="Rijkers R."/>
            <person name="van Kessel M.A.H.J."/>
            <person name="Jetten M.S.M."/>
            <person name="Welte C.U."/>
        </authorList>
    </citation>
    <scope>NUCLEOTIDE SEQUENCE [LARGE SCALE GENOMIC DNA]</scope>
    <source>
        <strain evidence="2 3">DSM 17706</strain>
    </source>
</reference>
<evidence type="ECO:0000313" key="2">
    <source>
        <dbReference type="EMBL" id="PWB94024.1"/>
    </source>
</evidence>
<feature type="chain" id="PRO_5015564580" evidence="1">
    <location>
        <begin position="30"/>
        <end position="218"/>
    </location>
</feature>
<gene>
    <name evidence="2" type="ORF">C5689_09705</name>
</gene>
<dbReference type="AlphaFoldDB" id="A0A2U1SQX9"/>
<evidence type="ECO:0000313" key="3">
    <source>
        <dbReference type="Proteomes" id="UP000245137"/>
    </source>
</evidence>
<proteinExistence type="predicted"/>
<name>A0A2U1SQX9_METSR</name>
<sequence>MRDAKRRARSFAAATAGSALAAFAGAAFAALVGYEAVSVALARVATPALFARYEAETDHGAKLPPGFSRERIETLLRVRDPRFWTHGGVDWSAPLGGTLAQSVTKKLYFADFKPGFGRIRQTLIAQFAVGALTSKSAQIAAFIDVNGFDPAARKWFGKPLAELDDGEFLALVVAVDDPKDFAPGTQANAERVRRIEKHLAGLCERRGSSDVWLDDCGD</sequence>
<dbReference type="RefSeq" id="WP_108917084.1">
    <property type="nucleotide sequence ID" value="NZ_BGJY01000002.1"/>
</dbReference>
<keyword evidence="3" id="KW-1185">Reference proteome</keyword>
<keyword evidence="1" id="KW-0732">Signal</keyword>
<dbReference type="OrthoDB" id="9766909at2"/>
<organism evidence="2 3">
    <name type="scientific">Methylosinus sporium</name>
    <dbReference type="NCBI Taxonomy" id="428"/>
    <lineage>
        <taxon>Bacteria</taxon>
        <taxon>Pseudomonadati</taxon>
        <taxon>Pseudomonadota</taxon>
        <taxon>Alphaproteobacteria</taxon>
        <taxon>Hyphomicrobiales</taxon>
        <taxon>Methylocystaceae</taxon>
        <taxon>Methylosinus</taxon>
    </lineage>
</organism>
<dbReference type="SUPFAM" id="SSF53955">
    <property type="entry name" value="Lysozyme-like"/>
    <property type="match status" value="1"/>
</dbReference>
<protein>
    <submittedName>
        <fullName evidence="2">Uncharacterized protein</fullName>
    </submittedName>
</protein>
<dbReference type="Proteomes" id="UP000245137">
    <property type="component" value="Unassembled WGS sequence"/>
</dbReference>
<dbReference type="EMBL" id="PUIV01000012">
    <property type="protein sequence ID" value="PWB94024.1"/>
    <property type="molecule type" value="Genomic_DNA"/>
</dbReference>
<dbReference type="InterPro" id="IPR036950">
    <property type="entry name" value="PBP_transglycosylase"/>
</dbReference>
<dbReference type="InterPro" id="IPR023346">
    <property type="entry name" value="Lysozyme-like_dom_sf"/>
</dbReference>
<feature type="signal peptide" evidence="1">
    <location>
        <begin position="1"/>
        <end position="29"/>
    </location>
</feature>
<dbReference type="Gene3D" id="1.10.3810.10">
    <property type="entry name" value="Biosynthetic peptidoglycan transglycosylase-like"/>
    <property type="match status" value="1"/>
</dbReference>
<comment type="caution">
    <text evidence="2">The sequence shown here is derived from an EMBL/GenBank/DDBJ whole genome shotgun (WGS) entry which is preliminary data.</text>
</comment>
<evidence type="ECO:0000256" key="1">
    <source>
        <dbReference type="SAM" id="SignalP"/>
    </source>
</evidence>
<accession>A0A2U1SQX9</accession>